<evidence type="ECO:0000313" key="3">
    <source>
        <dbReference type="Proteomes" id="UP001210380"/>
    </source>
</evidence>
<dbReference type="RefSeq" id="WP_270949774.1">
    <property type="nucleotide sequence ID" value="NZ_JAQGLA010000024.1"/>
</dbReference>
<name>A0ABT4UZY6_9PSEU</name>
<comment type="caution">
    <text evidence="2">The sequence shown here is derived from an EMBL/GenBank/DDBJ whole genome shotgun (WGS) entry which is preliminary data.</text>
</comment>
<keyword evidence="3" id="KW-1185">Reference proteome</keyword>
<evidence type="ECO:0000313" key="2">
    <source>
        <dbReference type="EMBL" id="MDA3627123.1"/>
    </source>
</evidence>
<proteinExistence type="predicted"/>
<accession>A0ABT4UZY6</accession>
<sequence length="132" mass="14276">MSVFPLALLMIFYDMWTIGTLWRKCDLVEAGGGFMLTFIVFPIAIVINLLLVPIGALVFAICRRVANRLVTEKQWTRGSAQGLMIPVGAGAVLVLAVLASVLIVSGTNAQIPSDYPTTCYELGDGSFRGPQR</sequence>
<keyword evidence="1" id="KW-0472">Membrane</keyword>
<dbReference type="EMBL" id="JAQGLA010000024">
    <property type="protein sequence ID" value="MDA3627123.1"/>
    <property type="molecule type" value="Genomic_DNA"/>
</dbReference>
<dbReference type="Proteomes" id="UP001210380">
    <property type="component" value="Unassembled WGS sequence"/>
</dbReference>
<reference evidence="2 3" key="1">
    <citation type="submission" date="2022-11" db="EMBL/GenBank/DDBJ databases">
        <title>Draft genome sequence of Saccharopolyspora sp. WRP15-2 isolated from rhizosphere soils of wild rice in Thailand.</title>
        <authorList>
            <person name="Duangmal K."/>
            <person name="Kammanee S."/>
            <person name="Muangham S."/>
        </authorList>
    </citation>
    <scope>NUCLEOTIDE SEQUENCE [LARGE SCALE GENOMIC DNA]</scope>
    <source>
        <strain evidence="2 3">WRP15-2</strain>
    </source>
</reference>
<keyword evidence="1" id="KW-0812">Transmembrane</keyword>
<evidence type="ECO:0000256" key="1">
    <source>
        <dbReference type="SAM" id="Phobius"/>
    </source>
</evidence>
<gene>
    <name evidence="2" type="ORF">OU415_16885</name>
</gene>
<feature type="transmembrane region" description="Helical" evidence="1">
    <location>
        <begin position="83"/>
        <end position="104"/>
    </location>
</feature>
<feature type="transmembrane region" description="Helical" evidence="1">
    <location>
        <begin position="33"/>
        <end position="62"/>
    </location>
</feature>
<organism evidence="2 3">
    <name type="scientific">Saccharopolyspora oryzae</name>
    <dbReference type="NCBI Taxonomy" id="2997343"/>
    <lineage>
        <taxon>Bacteria</taxon>
        <taxon>Bacillati</taxon>
        <taxon>Actinomycetota</taxon>
        <taxon>Actinomycetes</taxon>
        <taxon>Pseudonocardiales</taxon>
        <taxon>Pseudonocardiaceae</taxon>
        <taxon>Saccharopolyspora</taxon>
    </lineage>
</organism>
<protein>
    <submittedName>
        <fullName evidence="2">Uncharacterized protein</fullName>
    </submittedName>
</protein>
<keyword evidence="1" id="KW-1133">Transmembrane helix</keyword>